<feature type="region of interest" description="Disordered" evidence="1">
    <location>
        <begin position="28"/>
        <end position="59"/>
    </location>
</feature>
<comment type="caution">
    <text evidence="2">The sequence shown here is derived from an EMBL/GenBank/DDBJ whole genome shotgun (WGS) entry which is preliminary data.</text>
</comment>
<gene>
    <name evidence="2" type="ORF">J8273_4279</name>
</gene>
<dbReference type="Proteomes" id="UP000717585">
    <property type="component" value="Unassembled WGS sequence"/>
</dbReference>
<feature type="region of interest" description="Disordered" evidence="1">
    <location>
        <begin position="185"/>
        <end position="216"/>
    </location>
</feature>
<protein>
    <submittedName>
        <fullName evidence="2">Uncharacterized protein</fullName>
    </submittedName>
</protein>
<name>A0A8J6E496_9EUKA</name>
<feature type="compositionally biased region" description="Polar residues" evidence="1">
    <location>
        <begin position="206"/>
        <end position="216"/>
    </location>
</feature>
<feature type="region of interest" description="Disordered" evidence="1">
    <location>
        <begin position="140"/>
        <end position="161"/>
    </location>
</feature>
<feature type="compositionally biased region" description="Basic and acidic residues" evidence="1">
    <location>
        <begin position="194"/>
        <end position="203"/>
    </location>
</feature>
<reference evidence="2" key="1">
    <citation type="submission" date="2021-05" db="EMBL/GenBank/DDBJ databases">
        <title>A free-living protist that lacks canonical eukaryotic 1 DNA replication and segregation systems.</title>
        <authorList>
            <person name="Salas-Leiva D.E."/>
            <person name="Tromer E.C."/>
            <person name="Curtis B.A."/>
            <person name="Jerlstrom-Hultqvist J."/>
            <person name="Kolisko M."/>
            <person name="Yi Z."/>
            <person name="Salas-Leiva J.S."/>
            <person name="Gallot-Lavallee L."/>
            <person name="Kops G.J.P.L."/>
            <person name="Archibald J.M."/>
            <person name="Simpson A.G.B."/>
            <person name="Roger A.J."/>
        </authorList>
    </citation>
    <scope>NUCLEOTIDE SEQUENCE</scope>
    <source>
        <strain evidence="2">BICM</strain>
    </source>
</reference>
<dbReference type="EMBL" id="JAHDYR010000016">
    <property type="protein sequence ID" value="KAG9394177.1"/>
    <property type="molecule type" value="Genomic_DNA"/>
</dbReference>
<evidence type="ECO:0000256" key="1">
    <source>
        <dbReference type="SAM" id="MobiDB-lite"/>
    </source>
</evidence>
<evidence type="ECO:0000313" key="3">
    <source>
        <dbReference type="Proteomes" id="UP000717585"/>
    </source>
</evidence>
<sequence length="216" mass="24176">MNESDLFADLEQEANAFDDYFGNAHFGGTPVTNMEQQSAKTPKSQATSKPSKTPGTISHSLNARMATLTSAIEKHGISGISLDGTLASQRSLVDALDLLCNLAVGSQRAERQMNDRVTQLEAGNARSSRDISHIQEELKKERLKSSARDSQLLDQRDVQAREMDTEAHARELVDLECRRMGRREQQYKHKLKRKDTEHAKLREQLLSIQKKSSMPG</sequence>
<feature type="compositionally biased region" description="Polar residues" evidence="1">
    <location>
        <begin position="30"/>
        <end position="59"/>
    </location>
</feature>
<proteinExistence type="predicted"/>
<dbReference type="AlphaFoldDB" id="A0A8J6E496"/>
<evidence type="ECO:0000313" key="2">
    <source>
        <dbReference type="EMBL" id="KAG9394177.1"/>
    </source>
</evidence>
<accession>A0A8J6E496</accession>
<organism evidence="2 3">
    <name type="scientific">Carpediemonas membranifera</name>
    <dbReference type="NCBI Taxonomy" id="201153"/>
    <lineage>
        <taxon>Eukaryota</taxon>
        <taxon>Metamonada</taxon>
        <taxon>Carpediemonas-like organisms</taxon>
        <taxon>Carpediemonas</taxon>
    </lineage>
</organism>
<keyword evidence="3" id="KW-1185">Reference proteome</keyword>